<feature type="region of interest" description="Disordered" evidence="1">
    <location>
        <begin position="1"/>
        <end position="93"/>
    </location>
</feature>
<reference evidence="2" key="1">
    <citation type="journal article" date="2021" name="Proc. Natl. Acad. Sci. U.S.A.">
        <title>Global biogeography of chemosynthetic symbionts reveals both localized and globally distributed symbiont groups. .</title>
        <authorList>
            <person name="Osvatic J.T."/>
            <person name="Wilkins L.G.E."/>
            <person name="Leibrecht L."/>
            <person name="Leray M."/>
            <person name="Zauner S."/>
            <person name="Polzin J."/>
            <person name="Camacho Y."/>
            <person name="Gros O."/>
            <person name="van Gils J.A."/>
            <person name="Eisen J.A."/>
            <person name="Petersen J.M."/>
            <person name="Yuen B."/>
        </authorList>
    </citation>
    <scope>NUCLEOTIDE SEQUENCE</scope>
    <source>
        <strain evidence="2">MAGclacostrist055</strain>
    </source>
</reference>
<dbReference type="Proteomes" id="UP000886674">
    <property type="component" value="Unassembled WGS sequence"/>
</dbReference>
<protein>
    <submittedName>
        <fullName evidence="2">Uncharacterized protein</fullName>
    </submittedName>
</protein>
<feature type="compositionally biased region" description="Acidic residues" evidence="1">
    <location>
        <begin position="9"/>
        <end position="81"/>
    </location>
</feature>
<organism evidence="2 3">
    <name type="scientific">Candidatus Thiodiazotropha taylori</name>
    <dbReference type="NCBI Taxonomy" id="2792791"/>
    <lineage>
        <taxon>Bacteria</taxon>
        <taxon>Pseudomonadati</taxon>
        <taxon>Pseudomonadota</taxon>
        <taxon>Gammaproteobacteria</taxon>
        <taxon>Chromatiales</taxon>
        <taxon>Sedimenticolaceae</taxon>
        <taxon>Candidatus Thiodiazotropha</taxon>
    </lineage>
</organism>
<proteinExistence type="predicted"/>
<feature type="region of interest" description="Disordered" evidence="1">
    <location>
        <begin position="266"/>
        <end position="346"/>
    </location>
</feature>
<gene>
    <name evidence="2" type="ORF">JAY77_17430</name>
</gene>
<feature type="compositionally biased region" description="Gly residues" evidence="1">
    <location>
        <begin position="276"/>
        <end position="294"/>
    </location>
</feature>
<dbReference type="AlphaFoldDB" id="A0A9E4NN71"/>
<name>A0A9E4NN71_9GAMM</name>
<sequence length="346" mass="38748">MANRSGVMDEMDEMEDGWMDEGEGFDGETDVGFEDEGEEFDEVTGDEADLDEAEGDEEAGEEEAGEGDEEGDEETEEETETATEPFEWEGRQYDVPVELMPALDAAQAVETQRQDVLQAQEQLQRSLSDSGDYLRQVGWSMVLEERLKGYQELDWQAHYRADPQQAQTDRWEYDQLRDEQRQLNEAINQRTQAREAEHAQAVATQLEAGARALKRAIPNWTPAQGQAIRQFACKQYGYEPHELSQVTDHRFVQAMRDAKLYREQVRAGEGKAGVKKAGGNGGGQGRRASSGGGKRSASSQGKGRGQRYRPLKSAQGRGRRQPASSSSSMSTAEWIKARNAKLRDKR</sequence>
<accession>A0A9E4NN71</accession>
<dbReference type="EMBL" id="JAEPCR010000093">
    <property type="protein sequence ID" value="MCG7979912.1"/>
    <property type="molecule type" value="Genomic_DNA"/>
</dbReference>
<evidence type="ECO:0000313" key="2">
    <source>
        <dbReference type="EMBL" id="MCG7979912.1"/>
    </source>
</evidence>
<comment type="caution">
    <text evidence="2">The sequence shown here is derived from an EMBL/GenBank/DDBJ whole genome shotgun (WGS) entry which is preliminary data.</text>
</comment>
<evidence type="ECO:0000313" key="3">
    <source>
        <dbReference type="Proteomes" id="UP000886674"/>
    </source>
</evidence>
<evidence type="ECO:0000256" key="1">
    <source>
        <dbReference type="SAM" id="MobiDB-lite"/>
    </source>
</evidence>